<dbReference type="EMBL" id="CP098242">
    <property type="protein sequence ID" value="WAW09978.1"/>
    <property type="molecule type" value="Genomic_DNA"/>
</dbReference>
<protein>
    <recommendedName>
        <fullName evidence="2">Single-stranded DNA-binding protein BPT7 domain-containing protein</fullName>
    </recommendedName>
</protein>
<keyword evidence="4" id="KW-1185">Reference proteome</keyword>
<reference evidence="3" key="1">
    <citation type="journal article" date="2022" name="Front. Microbiol.">
        <title>New perspectives on an old grouping: The genomic and phenotypic variability of Oxalobacter formigenes and the implications for calcium oxalate stone prevention.</title>
        <authorList>
            <person name="Chmiel J.A."/>
            <person name="Carr C."/>
            <person name="Stuivenberg G.A."/>
            <person name="Venema R."/>
            <person name="Chanyi R.M."/>
            <person name="Al K.F."/>
            <person name="Giguere D."/>
            <person name="Say H."/>
            <person name="Akouris P.P."/>
            <person name="Dominguez Romero S.A."/>
            <person name="Kwong A."/>
            <person name="Tai V."/>
            <person name="Koval S.F."/>
            <person name="Razvi H."/>
            <person name="Bjazevic J."/>
            <person name="Burton J.P."/>
        </authorList>
    </citation>
    <scope>NUCLEOTIDE SEQUENCE</scope>
    <source>
        <strain evidence="3">WoOx3</strain>
    </source>
</reference>
<evidence type="ECO:0000313" key="4">
    <source>
        <dbReference type="Proteomes" id="UP001156215"/>
    </source>
</evidence>
<dbReference type="Proteomes" id="UP001156215">
    <property type="component" value="Chromosome"/>
</dbReference>
<evidence type="ECO:0000256" key="1">
    <source>
        <dbReference type="SAM" id="MobiDB-lite"/>
    </source>
</evidence>
<dbReference type="Pfam" id="PF21265">
    <property type="entry name" value="SBB_T7"/>
    <property type="match status" value="1"/>
</dbReference>
<feature type="compositionally biased region" description="Low complexity" evidence="1">
    <location>
        <begin position="191"/>
        <end position="203"/>
    </location>
</feature>
<dbReference type="RefSeq" id="WP_269308981.1">
    <property type="nucleotide sequence ID" value="NZ_CP098242.1"/>
</dbReference>
<dbReference type="KEGG" id="ovb:NB640_12280"/>
<evidence type="ECO:0000313" key="3">
    <source>
        <dbReference type="EMBL" id="WAW09978.1"/>
    </source>
</evidence>
<accession>A0A9E9LZ95</accession>
<sequence length="231" mass="24948">MGNKKVKYEKVTTPEGDFSYPKLGEPDTKFKSQGEYSVTLVLPSDVAQPLIEKVDAVAQQSFEDAKAELEKQLEAEKDGKKKGPMKKRLESLKLASPAYKDCYDDDGNPNGNIAFRFKMNASYQNRKTQATVTQRPKIFDAKGVELKNPPDIWGGTRGCVAGQISPYYVPGTGEAGASLKLSAVQIIALSNGSSGGASSYGFGVKDGYEAEDDEPPTAAPMSDPSDEDIDF</sequence>
<organism evidence="3 4">
    <name type="scientific">Oxalobacter vibrioformis</name>
    <dbReference type="NCBI Taxonomy" id="933080"/>
    <lineage>
        <taxon>Bacteria</taxon>
        <taxon>Pseudomonadati</taxon>
        <taxon>Pseudomonadota</taxon>
        <taxon>Betaproteobacteria</taxon>
        <taxon>Burkholderiales</taxon>
        <taxon>Oxalobacteraceae</taxon>
        <taxon>Oxalobacter</taxon>
    </lineage>
</organism>
<feature type="region of interest" description="Disordered" evidence="1">
    <location>
        <begin position="191"/>
        <end position="231"/>
    </location>
</feature>
<dbReference type="SUPFAM" id="SSF50249">
    <property type="entry name" value="Nucleic acid-binding proteins"/>
    <property type="match status" value="1"/>
</dbReference>
<dbReference type="InterPro" id="IPR012340">
    <property type="entry name" value="NA-bd_OB-fold"/>
</dbReference>
<dbReference type="InterPro" id="IPR049476">
    <property type="entry name" value="SBB_BPT7"/>
</dbReference>
<dbReference type="AlphaFoldDB" id="A0A9E9LZ95"/>
<dbReference type="Gene3D" id="2.40.50.140">
    <property type="entry name" value="Nucleic acid-binding proteins"/>
    <property type="match status" value="1"/>
</dbReference>
<feature type="domain" description="Single-stranded DNA-binding protein BPT7" evidence="2">
    <location>
        <begin position="23"/>
        <end position="188"/>
    </location>
</feature>
<evidence type="ECO:0000259" key="2">
    <source>
        <dbReference type="Pfam" id="PF21265"/>
    </source>
</evidence>
<gene>
    <name evidence="3" type="ORF">NB640_12280</name>
</gene>
<proteinExistence type="predicted"/>
<name>A0A9E9LZ95_9BURK</name>